<evidence type="ECO:0000313" key="2">
    <source>
        <dbReference type="Proteomes" id="UP000765509"/>
    </source>
</evidence>
<name>A0A9Q3GSL4_9BASI</name>
<dbReference type="EMBL" id="AVOT02005248">
    <property type="protein sequence ID" value="MBW0478598.1"/>
    <property type="molecule type" value="Genomic_DNA"/>
</dbReference>
<protein>
    <submittedName>
        <fullName evidence="1">Uncharacterized protein</fullName>
    </submittedName>
</protein>
<accession>A0A9Q3GSL4</accession>
<proteinExistence type="predicted"/>
<organism evidence="1 2">
    <name type="scientific">Austropuccinia psidii MF-1</name>
    <dbReference type="NCBI Taxonomy" id="1389203"/>
    <lineage>
        <taxon>Eukaryota</taxon>
        <taxon>Fungi</taxon>
        <taxon>Dikarya</taxon>
        <taxon>Basidiomycota</taxon>
        <taxon>Pucciniomycotina</taxon>
        <taxon>Pucciniomycetes</taxon>
        <taxon>Pucciniales</taxon>
        <taxon>Sphaerophragmiaceae</taxon>
        <taxon>Austropuccinia</taxon>
    </lineage>
</organism>
<reference evidence="1" key="1">
    <citation type="submission" date="2021-03" db="EMBL/GenBank/DDBJ databases">
        <title>Draft genome sequence of rust myrtle Austropuccinia psidii MF-1, a brazilian biotype.</title>
        <authorList>
            <person name="Quecine M.C."/>
            <person name="Pachon D.M.R."/>
            <person name="Bonatelli M.L."/>
            <person name="Correr F.H."/>
            <person name="Franceschini L.M."/>
            <person name="Leite T.F."/>
            <person name="Margarido G.R.A."/>
            <person name="Almeida C.A."/>
            <person name="Ferrarezi J.A."/>
            <person name="Labate C.A."/>
        </authorList>
    </citation>
    <scope>NUCLEOTIDE SEQUENCE</scope>
    <source>
        <strain evidence="1">MF-1</strain>
    </source>
</reference>
<dbReference type="Proteomes" id="UP000765509">
    <property type="component" value="Unassembled WGS sequence"/>
</dbReference>
<dbReference type="OrthoDB" id="2432695at2759"/>
<keyword evidence="2" id="KW-1185">Reference proteome</keyword>
<sequence length="141" mass="15724">MAHKLEEMSGSLNAAMQHIGCMAHIIHFSACDGLNALSLDSTSPDNNIPPDDWINHCMSIETLVDSPDGMHLRYKTIISQISRLASYLNQSPQWRDKFITTVHLVYNGATPTNATLLLSHVSTRLNSTYNMLEQELILKDA</sequence>
<gene>
    <name evidence="1" type="ORF">O181_018313</name>
</gene>
<dbReference type="AlphaFoldDB" id="A0A9Q3GSL4"/>
<evidence type="ECO:0000313" key="1">
    <source>
        <dbReference type="EMBL" id="MBW0478598.1"/>
    </source>
</evidence>
<comment type="caution">
    <text evidence="1">The sequence shown here is derived from an EMBL/GenBank/DDBJ whole genome shotgun (WGS) entry which is preliminary data.</text>
</comment>